<dbReference type="EMBL" id="QDEB01036088">
    <property type="protein sequence ID" value="RZC39262.1"/>
    <property type="molecule type" value="Genomic_DNA"/>
</dbReference>
<sequence length="588" mass="67507">MIGDYDDDTHFCLKCHTTIIGLDNYVNHRKTGCNKNVVDLAKSPLPSQLLPPDDSFNLKADDFFSSLELQSSTKKLTSSTSGKNFSGILTRSKTTAVIQASTSHKDPQEIPQSKSGKNVWIGGHQLKLGYGDNQSKLIKAVDNLERRKEDPVKIGVYEESDVDSEDYDYDVDESSDEDNHDAPPRNHTGGKWKPSSPVQWQRPQDWNVPPPNSDVLPPSYTSGKWKPENLDSPSPNYTTGKWIPQQETKKSSTKITDDSPFRKSSGTVQYWCRPCNRRLASKIVYERHLRSELHFKRTLRDKEFDDNLGLITEKRNKKKISNESILSIENVKVINLKKRKRRKIFVKCDVCNSKVNKNLMGKHLISHYHCRKGDISTTVAQNMVLDNIGEIILQSPFQCGVCKFYFNHQKDFLQHWLSDYHISKSESRNGYFWCSLCKFKNSNNEVMYSHLISEEHEEVVSVINRSVPIIIKKVSPLKCEECGEDFLLNIALIKHCHTEGHKSQNLISNINNFVCLECQQVFKSNISLKRHKQSVHGDSVFICTKENVTIAQKFFRIYQHLKNILELNTENLIQDVFSVVVLSRFHKN</sequence>
<comment type="caution">
    <text evidence="10">The sequence shown here is derived from an EMBL/GenBank/DDBJ whole genome shotgun (WGS) entry which is preliminary data.</text>
</comment>
<dbReference type="OrthoDB" id="7788172at2759"/>
<evidence type="ECO:0000256" key="8">
    <source>
        <dbReference type="SAM" id="MobiDB-lite"/>
    </source>
</evidence>
<feature type="compositionally biased region" description="Acidic residues" evidence="8">
    <location>
        <begin position="158"/>
        <end position="179"/>
    </location>
</feature>
<evidence type="ECO:0000256" key="6">
    <source>
        <dbReference type="ARBA" id="ARBA00023242"/>
    </source>
</evidence>
<evidence type="ECO:0000259" key="9">
    <source>
        <dbReference type="PROSITE" id="PS50157"/>
    </source>
</evidence>
<dbReference type="Gene3D" id="3.30.160.60">
    <property type="entry name" value="Classic Zinc Finger"/>
    <property type="match status" value="2"/>
</dbReference>
<dbReference type="GO" id="GO:0008270">
    <property type="term" value="F:zinc ion binding"/>
    <property type="evidence" value="ECO:0007669"/>
    <property type="project" value="UniProtKB-KW"/>
</dbReference>
<dbReference type="Proteomes" id="UP000292052">
    <property type="component" value="Unassembled WGS sequence"/>
</dbReference>
<keyword evidence="5" id="KW-0862">Zinc</keyword>
<dbReference type="PANTHER" id="PTHR24406">
    <property type="entry name" value="TRANSCRIPTIONAL REPRESSOR CTCFL-RELATED"/>
    <property type="match status" value="1"/>
</dbReference>
<protein>
    <submittedName>
        <fullName evidence="10">Zinc finger protein 62</fullName>
    </submittedName>
</protein>
<keyword evidence="6" id="KW-0539">Nucleus</keyword>
<feature type="compositionally biased region" description="Basic and acidic residues" evidence="8">
    <location>
        <begin position="247"/>
        <end position="261"/>
    </location>
</feature>
<evidence type="ECO:0000256" key="1">
    <source>
        <dbReference type="ARBA" id="ARBA00004123"/>
    </source>
</evidence>
<dbReference type="PROSITE" id="PS50157">
    <property type="entry name" value="ZINC_FINGER_C2H2_2"/>
    <property type="match status" value="2"/>
</dbReference>
<evidence type="ECO:0000256" key="5">
    <source>
        <dbReference type="ARBA" id="ARBA00022833"/>
    </source>
</evidence>
<organism evidence="10 11">
    <name type="scientific">Asbolus verrucosus</name>
    <name type="common">Desert ironclad beetle</name>
    <dbReference type="NCBI Taxonomy" id="1661398"/>
    <lineage>
        <taxon>Eukaryota</taxon>
        <taxon>Metazoa</taxon>
        <taxon>Ecdysozoa</taxon>
        <taxon>Arthropoda</taxon>
        <taxon>Hexapoda</taxon>
        <taxon>Insecta</taxon>
        <taxon>Pterygota</taxon>
        <taxon>Neoptera</taxon>
        <taxon>Endopterygota</taxon>
        <taxon>Coleoptera</taxon>
        <taxon>Polyphaga</taxon>
        <taxon>Cucujiformia</taxon>
        <taxon>Tenebrionidae</taxon>
        <taxon>Pimeliinae</taxon>
        <taxon>Asbolus</taxon>
    </lineage>
</organism>
<dbReference type="InterPro" id="IPR050888">
    <property type="entry name" value="ZnF_C2H2-type_TF"/>
</dbReference>
<feature type="non-terminal residue" evidence="10">
    <location>
        <position position="588"/>
    </location>
</feature>
<evidence type="ECO:0000256" key="4">
    <source>
        <dbReference type="ARBA" id="ARBA00022771"/>
    </source>
</evidence>
<dbReference type="SMART" id="SM00355">
    <property type="entry name" value="ZnF_C2H2"/>
    <property type="match status" value="6"/>
</dbReference>
<reference evidence="10 11" key="1">
    <citation type="submission" date="2017-03" db="EMBL/GenBank/DDBJ databases">
        <title>Genome of the blue death feigning beetle - Asbolus verrucosus.</title>
        <authorList>
            <person name="Rider S.D."/>
        </authorList>
    </citation>
    <scope>NUCLEOTIDE SEQUENCE [LARGE SCALE GENOMIC DNA]</scope>
    <source>
        <strain evidence="10">Butters</strain>
        <tissue evidence="10">Head and leg muscle</tissue>
    </source>
</reference>
<accession>A0A482W2A2</accession>
<dbReference type="InterPro" id="IPR036236">
    <property type="entry name" value="Znf_C2H2_sf"/>
</dbReference>
<comment type="subcellular location">
    <subcellularLocation>
        <location evidence="1">Nucleus</location>
    </subcellularLocation>
</comment>
<evidence type="ECO:0000256" key="7">
    <source>
        <dbReference type="PROSITE-ProRule" id="PRU00042"/>
    </source>
</evidence>
<gene>
    <name evidence="10" type="ORF">BDFB_008111</name>
</gene>
<feature type="region of interest" description="Disordered" evidence="8">
    <location>
        <begin position="152"/>
        <end position="261"/>
    </location>
</feature>
<dbReference type="SUPFAM" id="SSF57667">
    <property type="entry name" value="beta-beta-alpha zinc fingers"/>
    <property type="match status" value="1"/>
</dbReference>
<evidence type="ECO:0000256" key="3">
    <source>
        <dbReference type="ARBA" id="ARBA00022737"/>
    </source>
</evidence>
<keyword evidence="4 7" id="KW-0863">Zinc-finger</keyword>
<evidence type="ECO:0000313" key="11">
    <source>
        <dbReference type="Proteomes" id="UP000292052"/>
    </source>
</evidence>
<feature type="domain" description="C2H2-type" evidence="9">
    <location>
        <begin position="513"/>
        <end position="536"/>
    </location>
</feature>
<feature type="domain" description="C2H2-type" evidence="9">
    <location>
        <begin position="477"/>
        <end position="506"/>
    </location>
</feature>
<evidence type="ECO:0000313" key="10">
    <source>
        <dbReference type="EMBL" id="RZC39262.1"/>
    </source>
</evidence>
<dbReference type="GO" id="GO:0005634">
    <property type="term" value="C:nucleus"/>
    <property type="evidence" value="ECO:0007669"/>
    <property type="project" value="UniProtKB-SubCell"/>
</dbReference>
<dbReference type="AlphaFoldDB" id="A0A482W2A2"/>
<dbReference type="Pfam" id="PF12874">
    <property type="entry name" value="zf-met"/>
    <property type="match status" value="2"/>
</dbReference>
<keyword evidence="3" id="KW-0677">Repeat</keyword>
<dbReference type="InterPro" id="IPR013087">
    <property type="entry name" value="Znf_C2H2_type"/>
</dbReference>
<dbReference type="PROSITE" id="PS00028">
    <property type="entry name" value="ZINC_FINGER_C2H2_1"/>
    <property type="match status" value="4"/>
</dbReference>
<keyword evidence="11" id="KW-1185">Reference proteome</keyword>
<proteinExistence type="predicted"/>
<name>A0A482W2A2_ASBVE</name>
<keyword evidence="2" id="KW-0479">Metal-binding</keyword>
<evidence type="ECO:0000256" key="2">
    <source>
        <dbReference type="ARBA" id="ARBA00022723"/>
    </source>
</evidence>